<keyword evidence="4" id="KW-1185">Reference proteome</keyword>
<organism evidence="3 4">
    <name type="scientific">Streptomyces machairae</name>
    <dbReference type="NCBI Taxonomy" id="3134109"/>
    <lineage>
        <taxon>Bacteria</taxon>
        <taxon>Bacillati</taxon>
        <taxon>Actinomycetota</taxon>
        <taxon>Actinomycetes</taxon>
        <taxon>Kitasatosporales</taxon>
        <taxon>Streptomycetaceae</taxon>
        <taxon>Streptomyces</taxon>
    </lineage>
</organism>
<feature type="region of interest" description="Disordered" evidence="1">
    <location>
        <begin position="1"/>
        <end position="21"/>
    </location>
</feature>
<reference evidence="3 4" key="1">
    <citation type="submission" date="2024-03" db="EMBL/GenBank/DDBJ databases">
        <title>Novel Streptomyces species of biotechnological and ecological value are a feature of Machair soil.</title>
        <authorList>
            <person name="Prole J.R."/>
            <person name="Goodfellow M."/>
            <person name="Allenby N."/>
            <person name="Ward A.C."/>
        </authorList>
    </citation>
    <scope>NUCLEOTIDE SEQUENCE [LARGE SCALE GENOMIC DNA]</scope>
    <source>
        <strain evidence="3 4">MS1.AVA.1</strain>
    </source>
</reference>
<dbReference type="InterPro" id="IPR025959">
    <property type="entry name" value="Winged_HTH_dom"/>
</dbReference>
<dbReference type="Pfam" id="PF13592">
    <property type="entry name" value="HTH_33"/>
    <property type="match status" value="1"/>
</dbReference>
<sequence>MSGEAGRLTWSRGRPAHGRDQDRVWTGARAVTLIGRKFHVSCSVSGATRLTRRIGFTPQVPAGRVTERDEKAVTSWKEVTWAEVDHPGGLRRLNLLRGRSGVRPQAADRTYLGTARRHPGP</sequence>
<accession>A0ABU8UFA0</accession>
<evidence type="ECO:0000256" key="1">
    <source>
        <dbReference type="SAM" id="MobiDB-lite"/>
    </source>
</evidence>
<feature type="domain" description="Winged helix-turn helix" evidence="2">
    <location>
        <begin position="22"/>
        <end position="78"/>
    </location>
</feature>
<protein>
    <submittedName>
        <fullName evidence="3">Winged helix-turn-helix domain-containing protein</fullName>
    </submittedName>
</protein>
<evidence type="ECO:0000313" key="3">
    <source>
        <dbReference type="EMBL" id="MEJ8667588.1"/>
    </source>
</evidence>
<dbReference type="EMBL" id="JBBKAK010000001">
    <property type="protein sequence ID" value="MEJ8667588.1"/>
    <property type="molecule type" value="Genomic_DNA"/>
</dbReference>
<evidence type="ECO:0000259" key="2">
    <source>
        <dbReference type="Pfam" id="PF13592"/>
    </source>
</evidence>
<gene>
    <name evidence="3" type="ORF">WKI71_00550</name>
</gene>
<evidence type="ECO:0000313" key="4">
    <source>
        <dbReference type="Proteomes" id="UP001376459"/>
    </source>
</evidence>
<feature type="region of interest" description="Disordered" evidence="1">
    <location>
        <begin position="101"/>
        <end position="121"/>
    </location>
</feature>
<comment type="caution">
    <text evidence="3">The sequence shown here is derived from an EMBL/GenBank/DDBJ whole genome shotgun (WGS) entry which is preliminary data.</text>
</comment>
<dbReference type="Proteomes" id="UP001376459">
    <property type="component" value="Unassembled WGS sequence"/>
</dbReference>
<name>A0ABU8UFA0_9ACTN</name>
<proteinExistence type="predicted"/>